<dbReference type="Pfam" id="PF01381">
    <property type="entry name" value="HTH_3"/>
    <property type="match status" value="1"/>
</dbReference>
<dbReference type="EMBL" id="NRRV01000053">
    <property type="protein sequence ID" value="MBK1632639.1"/>
    <property type="molecule type" value="Genomic_DNA"/>
</dbReference>
<keyword evidence="1" id="KW-0805">Transcription regulation</keyword>
<sequence>MEPAANPQAPDLTRVCTDQAAIEAVLAAMRARIRDRRAARGWTQKQLGDRAGCWQTYIGQIERGRKTPPLPTLLALAQALEVDVRELLAPPPGASVPPEVSQADAA</sequence>
<dbReference type="RefSeq" id="WP_200240378.1">
    <property type="nucleotide sequence ID" value="NZ_NRRV01000053.1"/>
</dbReference>
<dbReference type="InterPro" id="IPR010982">
    <property type="entry name" value="Lambda_DNA-bd_dom_sf"/>
</dbReference>
<dbReference type="PROSITE" id="PS50943">
    <property type="entry name" value="HTH_CROC1"/>
    <property type="match status" value="1"/>
</dbReference>
<evidence type="ECO:0000313" key="5">
    <source>
        <dbReference type="EMBL" id="MBK1632639.1"/>
    </source>
</evidence>
<protein>
    <recommendedName>
        <fullName evidence="4">HTH cro/C1-type domain-containing protein</fullName>
    </recommendedName>
</protein>
<evidence type="ECO:0000259" key="4">
    <source>
        <dbReference type="PROSITE" id="PS50943"/>
    </source>
</evidence>
<dbReference type="PANTHER" id="PTHR46797:SF23">
    <property type="entry name" value="HTH-TYPE TRANSCRIPTIONAL REGULATOR SUTR"/>
    <property type="match status" value="1"/>
</dbReference>
<dbReference type="InterPro" id="IPR050807">
    <property type="entry name" value="TransReg_Diox_bact_type"/>
</dbReference>
<gene>
    <name evidence="5" type="ORF">CKO31_18205</name>
</gene>
<name>A0ABS1CLD0_9GAMM</name>
<comment type="caution">
    <text evidence="5">The sequence shown here is derived from an EMBL/GenBank/DDBJ whole genome shotgun (WGS) entry which is preliminary data.</text>
</comment>
<organism evidence="5 6">
    <name type="scientific">Thiohalocapsa halophila</name>
    <dbReference type="NCBI Taxonomy" id="69359"/>
    <lineage>
        <taxon>Bacteria</taxon>
        <taxon>Pseudomonadati</taxon>
        <taxon>Pseudomonadota</taxon>
        <taxon>Gammaproteobacteria</taxon>
        <taxon>Chromatiales</taxon>
        <taxon>Chromatiaceae</taxon>
        <taxon>Thiohalocapsa</taxon>
    </lineage>
</organism>
<keyword evidence="2" id="KW-0238">DNA-binding</keyword>
<evidence type="ECO:0000256" key="2">
    <source>
        <dbReference type="ARBA" id="ARBA00023125"/>
    </source>
</evidence>
<dbReference type="PANTHER" id="PTHR46797">
    <property type="entry name" value="HTH-TYPE TRANSCRIPTIONAL REGULATOR"/>
    <property type="match status" value="1"/>
</dbReference>
<accession>A0ABS1CLD0</accession>
<keyword evidence="3" id="KW-0804">Transcription</keyword>
<reference evidence="5 6" key="1">
    <citation type="journal article" date="2020" name="Microorganisms">
        <title>Osmotic Adaptation and Compatible Solute Biosynthesis of Phototrophic Bacteria as Revealed from Genome Analyses.</title>
        <authorList>
            <person name="Imhoff J.F."/>
            <person name="Rahn T."/>
            <person name="Kunzel S."/>
            <person name="Keller A."/>
            <person name="Neulinger S.C."/>
        </authorList>
    </citation>
    <scope>NUCLEOTIDE SEQUENCE [LARGE SCALE GENOMIC DNA]</scope>
    <source>
        <strain evidence="5 6">DSM 6210</strain>
    </source>
</reference>
<evidence type="ECO:0000256" key="3">
    <source>
        <dbReference type="ARBA" id="ARBA00023163"/>
    </source>
</evidence>
<dbReference type="Gene3D" id="1.10.260.40">
    <property type="entry name" value="lambda repressor-like DNA-binding domains"/>
    <property type="match status" value="1"/>
</dbReference>
<feature type="domain" description="HTH cro/C1-type" evidence="4">
    <location>
        <begin position="33"/>
        <end position="87"/>
    </location>
</feature>
<keyword evidence="6" id="KW-1185">Reference proteome</keyword>
<dbReference type="InterPro" id="IPR001387">
    <property type="entry name" value="Cro/C1-type_HTH"/>
</dbReference>
<dbReference type="Proteomes" id="UP000748752">
    <property type="component" value="Unassembled WGS sequence"/>
</dbReference>
<dbReference type="CDD" id="cd00093">
    <property type="entry name" value="HTH_XRE"/>
    <property type="match status" value="1"/>
</dbReference>
<dbReference type="SMART" id="SM00530">
    <property type="entry name" value="HTH_XRE"/>
    <property type="match status" value="1"/>
</dbReference>
<dbReference type="SUPFAM" id="SSF47413">
    <property type="entry name" value="lambda repressor-like DNA-binding domains"/>
    <property type="match status" value="1"/>
</dbReference>
<evidence type="ECO:0000313" key="6">
    <source>
        <dbReference type="Proteomes" id="UP000748752"/>
    </source>
</evidence>
<proteinExistence type="predicted"/>
<evidence type="ECO:0000256" key="1">
    <source>
        <dbReference type="ARBA" id="ARBA00023015"/>
    </source>
</evidence>